<proteinExistence type="predicted"/>
<evidence type="ECO:0000313" key="2">
    <source>
        <dbReference type="EMBL" id="MBW63681.1"/>
    </source>
</evidence>
<feature type="chain" id="PRO_5014856840" evidence="1">
    <location>
        <begin position="21"/>
        <end position="70"/>
    </location>
</feature>
<dbReference type="AlphaFoldDB" id="A0A2M4CET0"/>
<reference evidence="2" key="1">
    <citation type="submission" date="2018-01" db="EMBL/GenBank/DDBJ databases">
        <title>An insight into the sialome of Amazonian anophelines.</title>
        <authorList>
            <person name="Ribeiro J.M."/>
            <person name="Scarpassa V."/>
            <person name="Calvo E."/>
        </authorList>
    </citation>
    <scope>NUCLEOTIDE SEQUENCE</scope>
    <source>
        <tissue evidence="2">Salivary glands</tissue>
    </source>
</reference>
<feature type="signal peptide" evidence="1">
    <location>
        <begin position="1"/>
        <end position="20"/>
    </location>
</feature>
<name>A0A2M4CET0_9DIPT</name>
<organism evidence="2">
    <name type="scientific">Anopheles marajoara</name>
    <dbReference type="NCBI Taxonomy" id="58244"/>
    <lineage>
        <taxon>Eukaryota</taxon>
        <taxon>Metazoa</taxon>
        <taxon>Ecdysozoa</taxon>
        <taxon>Arthropoda</taxon>
        <taxon>Hexapoda</taxon>
        <taxon>Insecta</taxon>
        <taxon>Pterygota</taxon>
        <taxon>Neoptera</taxon>
        <taxon>Endopterygota</taxon>
        <taxon>Diptera</taxon>
        <taxon>Nematocera</taxon>
        <taxon>Culicoidea</taxon>
        <taxon>Culicidae</taxon>
        <taxon>Anophelinae</taxon>
        <taxon>Anopheles</taxon>
    </lineage>
</organism>
<evidence type="ECO:0000256" key="1">
    <source>
        <dbReference type="SAM" id="SignalP"/>
    </source>
</evidence>
<accession>A0A2M4CET0</accession>
<protein>
    <submittedName>
        <fullName evidence="2">Putative secreted protein</fullName>
    </submittedName>
</protein>
<dbReference type="EMBL" id="GGFJ01014540">
    <property type="protein sequence ID" value="MBW63681.1"/>
    <property type="molecule type" value="Transcribed_RNA"/>
</dbReference>
<sequence length="70" mass="7733">MKISWLQVTAAVVTISATHTHSPLEPCVCRCVIGISTRETPPSGEYFACALRSGGCWFRPSIDRISRDYC</sequence>
<keyword evidence="1" id="KW-0732">Signal</keyword>